<evidence type="ECO:0000313" key="3">
    <source>
        <dbReference type="Proteomes" id="UP000005297"/>
    </source>
</evidence>
<dbReference type="InParanoid" id="Q0F2I3"/>
<dbReference type="Gene3D" id="3.50.50.60">
    <property type="entry name" value="FAD/NAD(P)-binding domain"/>
    <property type="match status" value="1"/>
</dbReference>
<dbReference type="Gene3D" id="3.90.660.50">
    <property type="match status" value="1"/>
</dbReference>
<proteinExistence type="predicted"/>
<comment type="caution">
    <text evidence="2">The sequence shown here is derived from an EMBL/GenBank/DDBJ whole genome shotgun (WGS) entry which is preliminary data.</text>
</comment>
<dbReference type="HOGENOM" id="CLU_760310_0_0_0"/>
<gene>
    <name evidence="2" type="ORF">SPV1_01427</name>
</gene>
<dbReference type="STRING" id="314344.AL013_01600"/>
<evidence type="ECO:0000313" key="2">
    <source>
        <dbReference type="EMBL" id="EAU55567.1"/>
    </source>
</evidence>
<feature type="domain" description="Amine oxidase" evidence="1">
    <location>
        <begin position="33"/>
        <end position="287"/>
    </location>
</feature>
<protein>
    <recommendedName>
        <fullName evidence="1">Amine oxidase domain-containing protein</fullName>
    </recommendedName>
</protein>
<name>Q0F2I3_9PROT</name>
<dbReference type="Pfam" id="PF01593">
    <property type="entry name" value="Amino_oxidase"/>
    <property type="match status" value="1"/>
</dbReference>
<dbReference type="GO" id="GO:0016491">
    <property type="term" value="F:oxidoreductase activity"/>
    <property type="evidence" value="ECO:0007669"/>
    <property type="project" value="InterPro"/>
</dbReference>
<reference evidence="2 3" key="1">
    <citation type="submission" date="2006-09" db="EMBL/GenBank/DDBJ databases">
        <authorList>
            <person name="Emerson D."/>
            <person name="Ferriera S."/>
            <person name="Johnson J."/>
            <person name="Kravitz S."/>
            <person name="Halpern A."/>
            <person name="Remington K."/>
            <person name="Beeson K."/>
            <person name="Tran B."/>
            <person name="Rogers Y.-H."/>
            <person name="Friedman R."/>
            <person name="Venter J.C."/>
        </authorList>
    </citation>
    <scope>NUCLEOTIDE SEQUENCE [LARGE SCALE GENOMIC DNA]</scope>
    <source>
        <strain evidence="2 3">PV-1</strain>
    </source>
</reference>
<dbReference type="SUPFAM" id="SSF51905">
    <property type="entry name" value="FAD/NAD(P)-binding domain"/>
    <property type="match status" value="1"/>
</dbReference>
<accession>Q0F2I3</accession>
<dbReference type="EMBL" id="AATS01000002">
    <property type="protein sequence ID" value="EAU55567.1"/>
    <property type="molecule type" value="Genomic_DNA"/>
</dbReference>
<dbReference type="eggNOG" id="COG1232">
    <property type="taxonomic scope" value="Bacteria"/>
</dbReference>
<dbReference type="Proteomes" id="UP000005297">
    <property type="component" value="Unassembled WGS sequence"/>
</dbReference>
<dbReference type="InterPro" id="IPR002937">
    <property type="entry name" value="Amino_oxidase"/>
</dbReference>
<keyword evidence="3" id="KW-1185">Reference proteome</keyword>
<evidence type="ECO:0000259" key="1">
    <source>
        <dbReference type="Pfam" id="PF01593"/>
    </source>
</evidence>
<dbReference type="InterPro" id="IPR036188">
    <property type="entry name" value="FAD/NAD-bd_sf"/>
</dbReference>
<dbReference type="AlphaFoldDB" id="Q0F2I3"/>
<sequence>MPQPGDCCAIAMRKHLHWQPSLSLPLWDIRRGHFAFQPAAKLPFAPALLLAAASMPGHSLTSSLAMLRLAAALQRKKPPREKQVAGWLDELRIPDQLVRDLLEPLCLGAMNEATETASTLTFRRVLKESFAGRDQARLGWFTAPLQTALIEPLAQQARQLGVQIHTGHRVRQLVGGDEDARVDGKNYDKVVVALPSHAADKLMHRQLTRETRAISNIHLWLRHAVPMPAPLIGCIDGVGQWYFDVSQQWLTTTPGKHICAVISADEGHRSGPDLVRCCIDELSQLCGMSQQPELIHSRIVSERRATTLVRPDHSGGECLPASIINACETPLPGQLPATIESAVRRGEIAAQSCIPGHTYQPYPL</sequence>
<organism evidence="2 3">
    <name type="scientific">Mariprofundus ferrooxydans PV-1</name>
    <dbReference type="NCBI Taxonomy" id="314345"/>
    <lineage>
        <taxon>Bacteria</taxon>
        <taxon>Pseudomonadati</taxon>
        <taxon>Pseudomonadota</taxon>
        <taxon>Candidatius Mariprofundia</taxon>
        <taxon>Mariprofundales</taxon>
        <taxon>Mariprofundaceae</taxon>
        <taxon>Mariprofundus</taxon>
    </lineage>
</organism>